<feature type="compositionally biased region" description="Low complexity" evidence="1">
    <location>
        <begin position="165"/>
        <end position="184"/>
    </location>
</feature>
<feature type="region of interest" description="Disordered" evidence="1">
    <location>
        <begin position="27"/>
        <end position="220"/>
    </location>
</feature>
<dbReference type="EMBL" id="SRLO01000407">
    <property type="protein sequence ID" value="TNN57321.1"/>
    <property type="molecule type" value="Genomic_DNA"/>
</dbReference>
<dbReference type="AlphaFoldDB" id="A0A4Z2GVF0"/>
<gene>
    <name evidence="2" type="ORF">EYF80_032397</name>
</gene>
<feature type="compositionally biased region" description="Basic and acidic residues" evidence="1">
    <location>
        <begin position="109"/>
        <end position="142"/>
    </location>
</feature>
<protein>
    <submittedName>
        <fullName evidence="2">Uncharacterized protein</fullName>
    </submittedName>
</protein>
<accession>A0A4Z2GVF0</accession>
<dbReference type="Proteomes" id="UP000314294">
    <property type="component" value="Unassembled WGS sequence"/>
</dbReference>
<comment type="caution">
    <text evidence="2">The sequence shown here is derived from an EMBL/GenBank/DDBJ whole genome shotgun (WGS) entry which is preliminary data.</text>
</comment>
<feature type="compositionally biased region" description="Basic and acidic residues" evidence="1">
    <location>
        <begin position="208"/>
        <end position="220"/>
    </location>
</feature>
<evidence type="ECO:0000313" key="3">
    <source>
        <dbReference type="Proteomes" id="UP000314294"/>
    </source>
</evidence>
<organism evidence="2 3">
    <name type="scientific">Liparis tanakae</name>
    <name type="common">Tanaka's snailfish</name>
    <dbReference type="NCBI Taxonomy" id="230148"/>
    <lineage>
        <taxon>Eukaryota</taxon>
        <taxon>Metazoa</taxon>
        <taxon>Chordata</taxon>
        <taxon>Craniata</taxon>
        <taxon>Vertebrata</taxon>
        <taxon>Euteleostomi</taxon>
        <taxon>Actinopterygii</taxon>
        <taxon>Neopterygii</taxon>
        <taxon>Teleostei</taxon>
        <taxon>Neoteleostei</taxon>
        <taxon>Acanthomorphata</taxon>
        <taxon>Eupercaria</taxon>
        <taxon>Perciformes</taxon>
        <taxon>Cottioidei</taxon>
        <taxon>Cottales</taxon>
        <taxon>Liparidae</taxon>
        <taxon>Liparis</taxon>
    </lineage>
</organism>
<feature type="compositionally biased region" description="Acidic residues" evidence="1">
    <location>
        <begin position="143"/>
        <end position="155"/>
    </location>
</feature>
<evidence type="ECO:0000313" key="2">
    <source>
        <dbReference type="EMBL" id="TNN57321.1"/>
    </source>
</evidence>
<proteinExistence type="predicted"/>
<evidence type="ECO:0000256" key="1">
    <source>
        <dbReference type="SAM" id="MobiDB-lite"/>
    </source>
</evidence>
<keyword evidence="3" id="KW-1185">Reference proteome</keyword>
<reference evidence="2 3" key="1">
    <citation type="submission" date="2019-03" db="EMBL/GenBank/DDBJ databases">
        <title>First draft genome of Liparis tanakae, snailfish: a comprehensive survey of snailfish specific genes.</title>
        <authorList>
            <person name="Kim W."/>
            <person name="Song I."/>
            <person name="Jeong J.-H."/>
            <person name="Kim D."/>
            <person name="Kim S."/>
            <person name="Ryu S."/>
            <person name="Song J.Y."/>
            <person name="Lee S.K."/>
        </authorList>
    </citation>
    <scope>NUCLEOTIDE SEQUENCE [LARGE SCALE GENOMIC DNA]</scope>
    <source>
        <tissue evidence="2">Muscle</tissue>
    </source>
</reference>
<sequence length="220" mass="24819">MERRSRGVRWLQGEDVVDDVQKVIVKEEQDWSSSLDQEDPEPPHIKEDQEDLWTNQEGEQLDGLEEAGIRFSFSPVKSEDDEEEEEAQSSHLHQRLTKLMETEADEEDYRGPEPDRKSGPEPDRNLSPDRHFQLSVSDNERVTDDDDDDDEDDDWRETTEPPNVTSEEGSSLGTLTGSSGPSSSDQASTRGSEEEVGMIPEGGRAHIALREHSGSSRELL</sequence>
<dbReference type="OrthoDB" id="8939517at2759"/>
<name>A0A4Z2GVF0_9TELE</name>